<dbReference type="PANTHER" id="PTHR46825:SF9">
    <property type="entry name" value="BETA-LACTAMASE-RELATED DOMAIN-CONTAINING PROTEIN"/>
    <property type="match status" value="1"/>
</dbReference>
<dbReference type="InterPro" id="IPR012338">
    <property type="entry name" value="Beta-lactam/transpept-like"/>
</dbReference>
<evidence type="ECO:0000259" key="1">
    <source>
        <dbReference type="Pfam" id="PF00144"/>
    </source>
</evidence>
<comment type="caution">
    <text evidence="2">The sequence shown here is derived from an EMBL/GenBank/DDBJ whole genome shotgun (WGS) entry which is preliminary data.</text>
</comment>
<reference evidence="2 3" key="1">
    <citation type="submission" date="2018-04" db="EMBL/GenBank/DDBJ databases">
        <title>Genomic Encyclopedia of Archaeal and Bacterial Type Strains, Phase II (KMG-II): from individual species to whole genera.</title>
        <authorList>
            <person name="Goeker M."/>
        </authorList>
    </citation>
    <scope>NUCLEOTIDE SEQUENCE [LARGE SCALE GENOMIC DNA]</scope>
    <source>
        <strain evidence="2 3">DSM 28823</strain>
    </source>
</reference>
<dbReference type="InterPro" id="IPR050491">
    <property type="entry name" value="AmpC-like"/>
</dbReference>
<dbReference type="RefSeq" id="WP_170111312.1">
    <property type="nucleotide sequence ID" value="NZ_OY782574.1"/>
</dbReference>
<evidence type="ECO:0000313" key="3">
    <source>
        <dbReference type="Proteomes" id="UP000243525"/>
    </source>
</evidence>
<dbReference type="AlphaFoldDB" id="A0A2T5C3H1"/>
<proteinExistence type="predicted"/>
<dbReference type="PANTHER" id="PTHR46825">
    <property type="entry name" value="D-ALANYL-D-ALANINE-CARBOXYPEPTIDASE/ENDOPEPTIDASE AMPH"/>
    <property type="match status" value="1"/>
</dbReference>
<keyword evidence="3" id="KW-1185">Reference proteome</keyword>
<gene>
    <name evidence="2" type="ORF">C8N47_105171</name>
</gene>
<protein>
    <submittedName>
        <fullName evidence="2">CubicO group peptidase (Beta-lactamase class C family)</fullName>
    </submittedName>
</protein>
<dbReference type="Pfam" id="PF00144">
    <property type="entry name" value="Beta-lactamase"/>
    <property type="match status" value="1"/>
</dbReference>
<dbReference type="Proteomes" id="UP000243525">
    <property type="component" value="Unassembled WGS sequence"/>
</dbReference>
<dbReference type="SUPFAM" id="SSF56601">
    <property type="entry name" value="beta-lactamase/transpeptidase-like"/>
    <property type="match status" value="1"/>
</dbReference>
<dbReference type="InterPro" id="IPR001466">
    <property type="entry name" value="Beta-lactam-related"/>
</dbReference>
<organism evidence="2 3">
    <name type="scientific">Mangrovibacterium marinum</name>
    <dbReference type="NCBI Taxonomy" id="1639118"/>
    <lineage>
        <taxon>Bacteria</taxon>
        <taxon>Pseudomonadati</taxon>
        <taxon>Bacteroidota</taxon>
        <taxon>Bacteroidia</taxon>
        <taxon>Marinilabiliales</taxon>
        <taxon>Prolixibacteraceae</taxon>
        <taxon>Mangrovibacterium</taxon>
    </lineage>
</organism>
<dbReference type="EMBL" id="QAAD01000005">
    <property type="protein sequence ID" value="PTN09330.1"/>
    <property type="molecule type" value="Genomic_DNA"/>
</dbReference>
<name>A0A2T5C3H1_9BACT</name>
<sequence>MRYIKYLFIIAVLVFSYSSKSYHAHKQIPPYYQLELQGLNNRITNDLSDFPGSAYIEKQINRFRRQWELQGVSLAVVKDEKLVYAQGFGLANQLGDVVQPGYLFRVASVSKLITAVAIMKLVEANKLQLDDRVFGPDAILKDSIFNKVRDKKLYRITVRQLLAHSGGWSQRYGDPAFNSLTVARKVGDQAPANIRSYYKFIASRRLSFPPGTQSSYSNMGYMFLEQVVATASGQSYEDYIQDNILIPNGISDMHIGNSYAANKRPNEVSYFEAAGSNLVPEYNGSGRMVAKSDGGNPIELLGAAGGWICSAIELARLTTFIDAEAGVPDILKASSIAEMTDNTYARGPLGWKTTLNNGSWIRTGSMAGTSAMIKRTNDGLTWVFISNTSSWKGSLLSSDINQLMHKICSRVKEWPEHDLFNYYPIHKLELTASR</sequence>
<feature type="domain" description="Beta-lactamase-related" evidence="1">
    <location>
        <begin position="62"/>
        <end position="391"/>
    </location>
</feature>
<dbReference type="Gene3D" id="3.40.710.10">
    <property type="entry name" value="DD-peptidase/beta-lactamase superfamily"/>
    <property type="match status" value="1"/>
</dbReference>
<evidence type="ECO:0000313" key="2">
    <source>
        <dbReference type="EMBL" id="PTN09330.1"/>
    </source>
</evidence>
<accession>A0A2T5C3H1</accession>